<gene>
    <name evidence="1" type="ORF">RVF87_05200</name>
</gene>
<dbReference type="EMBL" id="CP136137">
    <property type="protein sequence ID" value="WYY08473.1"/>
    <property type="molecule type" value="Genomic_DNA"/>
</dbReference>
<dbReference type="RefSeq" id="WP_066169068.1">
    <property type="nucleotide sequence ID" value="NZ_CP136137.1"/>
</dbReference>
<dbReference type="Gene3D" id="3.30.530.20">
    <property type="match status" value="1"/>
</dbReference>
<dbReference type="PANTHER" id="PTHR39332:SF7">
    <property type="entry name" value="SRPBCC FAMILY PROTEIN"/>
    <property type="match status" value="1"/>
</dbReference>
<sequence length="129" mass="13982">MSTLRSSVLLQHDADTVWAVVRDTSAVSRWFPAITSSSGEAHRRTVVLADGSTLVEDIVTLDDDLRRMQYSAVDGDLPIDRHLGTVDVFDLGDGRSFLVYSTEITPDSFAGAFHSAIDEAVAHLPAHLG</sequence>
<dbReference type="InterPro" id="IPR019587">
    <property type="entry name" value="Polyketide_cyclase/dehydratase"/>
</dbReference>
<reference evidence="1 2" key="1">
    <citation type="journal article" date="2023" name="Virus Evol.">
        <title>Computational host range prediction-The good, the bad, and the ugly.</title>
        <authorList>
            <person name="Howell A.A."/>
            <person name="Versoza C.J."/>
            <person name="Pfeifer S.P."/>
        </authorList>
    </citation>
    <scope>NUCLEOTIDE SEQUENCE [LARGE SCALE GENOMIC DNA]</scope>
    <source>
        <strain evidence="1 2">1610/1b</strain>
    </source>
</reference>
<keyword evidence="2" id="KW-1185">Reference proteome</keyword>
<organism evidence="1 2">
    <name type="scientific">Gordonia hydrophobica</name>
    <dbReference type="NCBI Taxonomy" id="40516"/>
    <lineage>
        <taxon>Bacteria</taxon>
        <taxon>Bacillati</taxon>
        <taxon>Actinomycetota</taxon>
        <taxon>Actinomycetes</taxon>
        <taxon>Mycobacteriales</taxon>
        <taxon>Gordoniaceae</taxon>
        <taxon>Gordonia</taxon>
    </lineage>
</organism>
<accession>A0ABZ2U429</accession>
<dbReference type="Pfam" id="PF10604">
    <property type="entry name" value="Polyketide_cyc2"/>
    <property type="match status" value="1"/>
</dbReference>
<dbReference type="CDD" id="cd07821">
    <property type="entry name" value="PYR_PYL_RCAR_like"/>
    <property type="match status" value="1"/>
</dbReference>
<dbReference type="Proteomes" id="UP001479933">
    <property type="component" value="Chromosome"/>
</dbReference>
<proteinExistence type="predicted"/>
<name>A0ABZ2U429_9ACTN</name>
<dbReference type="InterPro" id="IPR023393">
    <property type="entry name" value="START-like_dom_sf"/>
</dbReference>
<evidence type="ECO:0000313" key="2">
    <source>
        <dbReference type="Proteomes" id="UP001479933"/>
    </source>
</evidence>
<protein>
    <submittedName>
        <fullName evidence="1">SRPBCC family protein</fullName>
    </submittedName>
</protein>
<dbReference type="PANTHER" id="PTHR39332">
    <property type="entry name" value="BLL4707 PROTEIN"/>
    <property type="match status" value="1"/>
</dbReference>
<evidence type="ECO:0000313" key="1">
    <source>
        <dbReference type="EMBL" id="WYY08473.1"/>
    </source>
</evidence>
<dbReference type="SUPFAM" id="SSF55961">
    <property type="entry name" value="Bet v1-like"/>
    <property type="match status" value="1"/>
</dbReference>